<accession>A0A6J2Y8L4</accession>
<keyword evidence="5" id="KW-0732">Signal</keyword>
<dbReference type="InterPro" id="IPR002213">
    <property type="entry name" value="UDP_glucos_trans"/>
</dbReference>
<evidence type="ECO:0000256" key="2">
    <source>
        <dbReference type="ARBA" id="ARBA00022676"/>
    </source>
</evidence>
<keyword evidence="4" id="KW-0472">Membrane</keyword>
<dbReference type="GeneID" id="115884970"/>
<evidence type="ECO:0000256" key="5">
    <source>
        <dbReference type="SAM" id="SignalP"/>
    </source>
</evidence>
<dbReference type="RefSeq" id="XP_030759556.1">
    <property type="nucleotide sequence ID" value="XM_030903696.1"/>
</dbReference>
<dbReference type="CDD" id="cd03784">
    <property type="entry name" value="GT1_Gtf-like"/>
    <property type="match status" value="1"/>
</dbReference>
<protein>
    <submittedName>
        <fullName evidence="7">UDP-glucuronosyltransferase 2B15-like</fullName>
    </submittedName>
</protein>
<dbReference type="OrthoDB" id="5835829at2759"/>
<keyword evidence="4" id="KW-1133">Transmembrane helix</keyword>
<dbReference type="SUPFAM" id="SSF53756">
    <property type="entry name" value="UDP-Glycosyltransferase/glycogen phosphorylase"/>
    <property type="match status" value="1"/>
</dbReference>
<feature type="transmembrane region" description="Helical" evidence="4">
    <location>
        <begin position="464"/>
        <end position="485"/>
    </location>
</feature>
<dbReference type="PANTHER" id="PTHR48043:SF159">
    <property type="entry name" value="EG:EG0003.4 PROTEIN-RELATED"/>
    <property type="match status" value="1"/>
</dbReference>
<sequence>MLFWIILLLASSLTSGARILGVFNIPSYSHHVVYAPLYKELSRRGHEVVVITTNPLNDSSLTNLTEIDISYLYRPVAVLTKLQTDKYMEFITTMFAYGISLFEEVMVNEEVKKLVDNPKEHFDLVIVEDQPLLYSFGKRFNAPVIGILSVDTTMSTHSSLGNPIHPALYTDCLMDYSEKLSIWKKIRYTFNTIWFKLLENFIAKPAVNQVVTKYFGKHFKSFHDFGKPSMLMISVNPFFHPNRPLTPQTIPIPFMHVKQPKPLPKDLAIILDNSTQGAIYLSLGSNVKSAHLPAHLQKAIIGAISELPYTVLWKWEGKNISSLGKNVITRKWFPQQDLLAHPNIKAFVFQGGLQSSEEAILRGKPMVGLPFISEQHRNVKILESLGIAIEIEPLAMTKDSLKHAIIEVAENQKYTQKIQKLKFIAEDEPMSSLDKAVYWSEYVIRHNGTEHLKSLAADMPLYEYLLLDVILVVSMCLALGGFLTYKILKLLYRKIISLYLNNVNKIKIS</sequence>
<organism evidence="6 7">
    <name type="scientific">Sitophilus oryzae</name>
    <name type="common">Rice weevil</name>
    <name type="synonym">Curculio oryzae</name>
    <dbReference type="NCBI Taxonomy" id="7048"/>
    <lineage>
        <taxon>Eukaryota</taxon>
        <taxon>Metazoa</taxon>
        <taxon>Ecdysozoa</taxon>
        <taxon>Arthropoda</taxon>
        <taxon>Hexapoda</taxon>
        <taxon>Insecta</taxon>
        <taxon>Pterygota</taxon>
        <taxon>Neoptera</taxon>
        <taxon>Endopterygota</taxon>
        <taxon>Coleoptera</taxon>
        <taxon>Polyphaga</taxon>
        <taxon>Cucujiformia</taxon>
        <taxon>Curculionidae</taxon>
        <taxon>Dryophthorinae</taxon>
        <taxon>Sitophilus</taxon>
    </lineage>
</organism>
<dbReference type="KEGG" id="soy:115884970"/>
<dbReference type="Proteomes" id="UP000504635">
    <property type="component" value="Unplaced"/>
</dbReference>
<dbReference type="FunFam" id="3.40.50.2000:FF:000050">
    <property type="entry name" value="UDP-glucuronosyltransferase"/>
    <property type="match status" value="1"/>
</dbReference>
<dbReference type="PANTHER" id="PTHR48043">
    <property type="entry name" value="EG:EG0003.4 PROTEIN-RELATED"/>
    <property type="match status" value="1"/>
</dbReference>
<dbReference type="AlphaFoldDB" id="A0A6J2Y8L4"/>
<dbReference type="GO" id="GO:0008194">
    <property type="term" value="F:UDP-glycosyltransferase activity"/>
    <property type="evidence" value="ECO:0007669"/>
    <property type="project" value="InterPro"/>
</dbReference>
<evidence type="ECO:0000256" key="1">
    <source>
        <dbReference type="ARBA" id="ARBA00009995"/>
    </source>
</evidence>
<evidence type="ECO:0000313" key="7">
    <source>
        <dbReference type="RefSeq" id="XP_030759556.1"/>
    </source>
</evidence>
<feature type="chain" id="PRO_5026893581" evidence="5">
    <location>
        <begin position="17"/>
        <end position="509"/>
    </location>
</feature>
<comment type="similarity">
    <text evidence="1">Belongs to the UDP-glycosyltransferase family.</text>
</comment>
<dbReference type="Gene3D" id="3.40.50.2000">
    <property type="entry name" value="Glycogen Phosphorylase B"/>
    <property type="match status" value="1"/>
</dbReference>
<dbReference type="Pfam" id="PF00201">
    <property type="entry name" value="UDPGT"/>
    <property type="match status" value="1"/>
</dbReference>
<proteinExistence type="inferred from homology"/>
<keyword evidence="6" id="KW-1185">Reference proteome</keyword>
<keyword evidence="4" id="KW-0812">Transmembrane</keyword>
<gene>
    <name evidence="7" type="primary">LOC115884970</name>
</gene>
<reference evidence="7" key="1">
    <citation type="submission" date="2025-08" db="UniProtKB">
        <authorList>
            <consortium name="RefSeq"/>
        </authorList>
    </citation>
    <scope>IDENTIFICATION</scope>
    <source>
        <tissue evidence="7">Gonads</tissue>
    </source>
</reference>
<dbReference type="InParanoid" id="A0A6J2Y8L4"/>
<dbReference type="InterPro" id="IPR050271">
    <property type="entry name" value="UDP-glycosyltransferase"/>
</dbReference>
<evidence type="ECO:0000313" key="6">
    <source>
        <dbReference type="Proteomes" id="UP000504635"/>
    </source>
</evidence>
<feature type="signal peptide" evidence="5">
    <location>
        <begin position="1"/>
        <end position="16"/>
    </location>
</feature>
<keyword evidence="2" id="KW-0328">Glycosyltransferase</keyword>
<name>A0A6J2Y8L4_SITOR</name>
<evidence type="ECO:0000256" key="4">
    <source>
        <dbReference type="SAM" id="Phobius"/>
    </source>
</evidence>
<keyword evidence="3" id="KW-0808">Transferase</keyword>
<evidence type="ECO:0000256" key="3">
    <source>
        <dbReference type="ARBA" id="ARBA00022679"/>
    </source>
</evidence>